<reference evidence="2 3" key="1">
    <citation type="submission" date="2009-11" db="EMBL/GenBank/DDBJ databases">
        <title>Annotation of Allomyces macrogynus ATCC 38327.</title>
        <authorList>
            <consortium name="The Broad Institute Genome Sequencing Platform"/>
            <person name="Russ C."/>
            <person name="Cuomo C."/>
            <person name="Burger G."/>
            <person name="Gray M.W."/>
            <person name="Holland P.W.H."/>
            <person name="King N."/>
            <person name="Lang F.B.F."/>
            <person name="Roger A.J."/>
            <person name="Ruiz-Trillo I."/>
            <person name="Young S.K."/>
            <person name="Zeng Q."/>
            <person name="Gargeya S."/>
            <person name="Fitzgerald M."/>
            <person name="Haas B."/>
            <person name="Abouelleil A."/>
            <person name="Alvarado L."/>
            <person name="Arachchi H.M."/>
            <person name="Berlin A."/>
            <person name="Chapman S.B."/>
            <person name="Gearin G."/>
            <person name="Goldberg J."/>
            <person name="Griggs A."/>
            <person name="Gujja S."/>
            <person name="Hansen M."/>
            <person name="Heiman D."/>
            <person name="Howarth C."/>
            <person name="Larimer J."/>
            <person name="Lui A."/>
            <person name="MacDonald P.J.P."/>
            <person name="McCowen C."/>
            <person name="Montmayeur A."/>
            <person name="Murphy C."/>
            <person name="Neiman D."/>
            <person name="Pearson M."/>
            <person name="Priest M."/>
            <person name="Roberts A."/>
            <person name="Saif S."/>
            <person name="Shea T."/>
            <person name="Sisk P."/>
            <person name="Stolte C."/>
            <person name="Sykes S."/>
            <person name="Wortman J."/>
            <person name="Nusbaum C."/>
            <person name="Birren B."/>
        </authorList>
    </citation>
    <scope>NUCLEOTIDE SEQUENCE [LARGE SCALE GENOMIC DNA]</scope>
    <source>
        <strain evidence="2 3">ATCC 38327</strain>
    </source>
</reference>
<feature type="region of interest" description="Disordered" evidence="1">
    <location>
        <begin position="1"/>
        <end position="31"/>
    </location>
</feature>
<accession>A0A0L0SJQ8</accession>
<name>A0A0L0SJQ8_ALLM3</name>
<organism evidence="2 3">
    <name type="scientific">Allomyces macrogynus (strain ATCC 38327)</name>
    <name type="common">Allomyces javanicus var. macrogynus</name>
    <dbReference type="NCBI Taxonomy" id="578462"/>
    <lineage>
        <taxon>Eukaryota</taxon>
        <taxon>Fungi</taxon>
        <taxon>Fungi incertae sedis</taxon>
        <taxon>Blastocladiomycota</taxon>
        <taxon>Blastocladiomycetes</taxon>
        <taxon>Blastocladiales</taxon>
        <taxon>Blastocladiaceae</taxon>
        <taxon>Allomyces</taxon>
    </lineage>
</organism>
<protein>
    <submittedName>
        <fullName evidence="2">Uncharacterized protein</fullName>
    </submittedName>
</protein>
<gene>
    <name evidence="2" type="ORF">AMAG_07857</name>
</gene>
<feature type="compositionally biased region" description="Basic residues" evidence="1">
    <location>
        <begin position="17"/>
        <end position="31"/>
    </location>
</feature>
<evidence type="ECO:0000313" key="3">
    <source>
        <dbReference type="Proteomes" id="UP000054350"/>
    </source>
</evidence>
<sequence>MDRDDAHPPPPPPRLPSPRHHPPPAAAHHHHAAAIASNGHAAAHVAHPVQHGAHLLVHPLAAATVAAPLPPPSPHASSSARATTPSSATATDDDMDNDDASIAHPDDATPPPPAKRARHHRSALDSLPAALAHARTLADYLSPLPESAASHPAVRAAADELEVLIPHITDTFATAPALRVRSADVRAWIGVLQESLSVTAFDAAAADIVMDVAAVVEQLVRDVGAVDVAYVWAIMLLDVAQMRVEEQAEWMSDAEWCLVRAVDWVHWILHAESDGDWLVVRTCAVVDRLLTLETTLHNDVLTLPSSTRPYLLHLILSLLHHTWYTAHRPAAHCAPFQHHWASTLKLLATDTDDLDLAHAALQRARMAVLLRTRPPASPSLDDHLLLRAVRAARRQTRAIRDCGPRTNYAGAVPAGRDGPGAV</sequence>
<feature type="region of interest" description="Disordered" evidence="1">
    <location>
        <begin position="66"/>
        <end position="122"/>
    </location>
</feature>
<dbReference type="Proteomes" id="UP000054350">
    <property type="component" value="Unassembled WGS sequence"/>
</dbReference>
<reference evidence="3" key="2">
    <citation type="submission" date="2009-11" db="EMBL/GenBank/DDBJ databases">
        <title>The Genome Sequence of Allomyces macrogynus strain ATCC 38327.</title>
        <authorList>
            <consortium name="The Broad Institute Genome Sequencing Platform"/>
            <person name="Russ C."/>
            <person name="Cuomo C."/>
            <person name="Shea T."/>
            <person name="Young S.K."/>
            <person name="Zeng Q."/>
            <person name="Koehrsen M."/>
            <person name="Haas B."/>
            <person name="Borodovsky M."/>
            <person name="Guigo R."/>
            <person name="Alvarado L."/>
            <person name="Berlin A."/>
            <person name="Borenstein D."/>
            <person name="Chen Z."/>
            <person name="Engels R."/>
            <person name="Freedman E."/>
            <person name="Gellesch M."/>
            <person name="Goldberg J."/>
            <person name="Griggs A."/>
            <person name="Gujja S."/>
            <person name="Heiman D."/>
            <person name="Hepburn T."/>
            <person name="Howarth C."/>
            <person name="Jen D."/>
            <person name="Larson L."/>
            <person name="Lewis B."/>
            <person name="Mehta T."/>
            <person name="Park D."/>
            <person name="Pearson M."/>
            <person name="Roberts A."/>
            <person name="Saif S."/>
            <person name="Shenoy N."/>
            <person name="Sisk P."/>
            <person name="Stolte C."/>
            <person name="Sykes S."/>
            <person name="Walk T."/>
            <person name="White J."/>
            <person name="Yandava C."/>
            <person name="Burger G."/>
            <person name="Gray M.W."/>
            <person name="Holland P.W.H."/>
            <person name="King N."/>
            <person name="Lang F.B.F."/>
            <person name="Roger A.J."/>
            <person name="Ruiz-Trillo I."/>
            <person name="Lander E."/>
            <person name="Nusbaum C."/>
        </authorList>
    </citation>
    <scope>NUCLEOTIDE SEQUENCE [LARGE SCALE GENOMIC DNA]</scope>
    <source>
        <strain evidence="3">ATCC 38327</strain>
    </source>
</reference>
<dbReference type="EMBL" id="GG745340">
    <property type="protein sequence ID" value="KNE62664.1"/>
    <property type="molecule type" value="Genomic_DNA"/>
</dbReference>
<keyword evidence="3" id="KW-1185">Reference proteome</keyword>
<dbReference type="AlphaFoldDB" id="A0A0L0SJQ8"/>
<dbReference type="VEuPathDB" id="FungiDB:AMAG_07857"/>
<evidence type="ECO:0000313" key="2">
    <source>
        <dbReference type="EMBL" id="KNE62664.1"/>
    </source>
</evidence>
<proteinExistence type="predicted"/>
<evidence type="ECO:0000256" key="1">
    <source>
        <dbReference type="SAM" id="MobiDB-lite"/>
    </source>
</evidence>
<feature type="compositionally biased region" description="Low complexity" evidence="1">
    <location>
        <begin position="75"/>
        <end position="90"/>
    </location>
</feature>